<evidence type="ECO:0000313" key="2">
    <source>
        <dbReference type="Proteomes" id="UP000019225"/>
    </source>
</evidence>
<proteinExistence type="predicted"/>
<dbReference type="AlphaFoldDB" id="W5WC93"/>
<name>W5WC93_9PSEU</name>
<keyword evidence="2" id="KW-1185">Reference proteome</keyword>
<dbReference type="HOGENOM" id="CLU_3365497_0_0_11"/>
<dbReference type="Proteomes" id="UP000019225">
    <property type="component" value="Chromosome"/>
</dbReference>
<dbReference type="KEGG" id="kal:KALB_4764"/>
<sequence length="35" mass="4105">MNGIADKGYSYLRCRRYLHRRGIEVRIARLGPPTD</sequence>
<reference evidence="1 2" key="1">
    <citation type="journal article" date="2014" name="BMC Genomics">
        <title>Complete genome sequence of producer of the glycopeptide antibiotic Aculeximycin Kutzneria albida DSM 43870T, a representative of minor genus of Pseudonocardiaceae.</title>
        <authorList>
            <person name="Rebets Y."/>
            <person name="Tokovenko B."/>
            <person name="Lushchyk I."/>
            <person name="Ruckert C."/>
            <person name="Zaburannyi N."/>
            <person name="Bechthold A."/>
            <person name="Kalinowski J."/>
            <person name="Luzhetskyy A."/>
        </authorList>
    </citation>
    <scope>NUCLEOTIDE SEQUENCE [LARGE SCALE GENOMIC DNA]</scope>
    <source>
        <strain evidence="1">DSM 43870</strain>
    </source>
</reference>
<dbReference type="EMBL" id="CP007155">
    <property type="protein sequence ID" value="AHH98126.1"/>
    <property type="molecule type" value="Genomic_DNA"/>
</dbReference>
<gene>
    <name evidence="1" type="ORF">KALB_4764</name>
</gene>
<evidence type="ECO:0000313" key="1">
    <source>
        <dbReference type="EMBL" id="AHH98126.1"/>
    </source>
</evidence>
<dbReference type="STRING" id="1449976.KALB_4764"/>
<protein>
    <recommendedName>
        <fullName evidence="3">Transposase</fullName>
    </recommendedName>
</protein>
<organism evidence="1 2">
    <name type="scientific">Kutzneria albida DSM 43870</name>
    <dbReference type="NCBI Taxonomy" id="1449976"/>
    <lineage>
        <taxon>Bacteria</taxon>
        <taxon>Bacillati</taxon>
        <taxon>Actinomycetota</taxon>
        <taxon>Actinomycetes</taxon>
        <taxon>Pseudonocardiales</taxon>
        <taxon>Pseudonocardiaceae</taxon>
        <taxon>Kutzneria</taxon>
    </lineage>
</organism>
<evidence type="ECO:0008006" key="3">
    <source>
        <dbReference type="Google" id="ProtNLM"/>
    </source>
</evidence>
<accession>W5WC93</accession>